<sequence length="462" mass="49330">MHLLSSLALLLAATASAKRVVPINIEKAPGSDLPERRLRRRAHFEESLENNRTGYFAYVDIGTPPQTIKMHVDTGSTDVWVLSKTVDLCNNVTLQDEFGRCYDTFDASKSSTFKPVVRDGFIIQYLDGTGAAGDYFNDSINLGGANLQSMQMGIAYNSTNQWAMMGVGFSENVNAETPFPGLIDQLLLQGMIGVKAYSLWLNDMESATGTILFGGLDTEKFTGTLKSLPLIPDKTTNTTREFVVNLTSVAVANKDRTITASNPAAVPVLLDSGTTLTYLPGSITSKIFAELKAVDDTRTKSGSGDVYVDCNLRNDASLELRYQFGGQNGPLISVPAVDLIFDLPGKGDIDFPILPFPTSRACSLGIQRDDKNFILGDTFLRSAYVVYDLTHNQVALAQSIQNATNSNVIEIEAASQGIPAANGTGTTKKDNAAPLGMPASAAAGAAMAAFVSLLVGGALLVL</sequence>
<comment type="caution">
    <text evidence="14">The sequence shown here is derived from an EMBL/GenBank/DDBJ whole genome shotgun (WGS) entry which is preliminary data.</text>
</comment>
<organism evidence="14 15">
    <name type="scientific">Podospora didyma</name>
    <dbReference type="NCBI Taxonomy" id="330526"/>
    <lineage>
        <taxon>Eukaryota</taxon>
        <taxon>Fungi</taxon>
        <taxon>Dikarya</taxon>
        <taxon>Ascomycota</taxon>
        <taxon>Pezizomycotina</taxon>
        <taxon>Sordariomycetes</taxon>
        <taxon>Sordariomycetidae</taxon>
        <taxon>Sordariales</taxon>
        <taxon>Podosporaceae</taxon>
        <taxon>Podospora</taxon>
    </lineage>
</organism>
<evidence type="ECO:0000256" key="8">
    <source>
        <dbReference type="ARBA" id="ARBA00023180"/>
    </source>
</evidence>
<dbReference type="InterPro" id="IPR033121">
    <property type="entry name" value="PEPTIDASE_A1"/>
</dbReference>
<evidence type="ECO:0000256" key="11">
    <source>
        <dbReference type="SAM" id="Phobius"/>
    </source>
</evidence>
<evidence type="ECO:0000256" key="7">
    <source>
        <dbReference type="ARBA" id="ARBA00023145"/>
    </source>
</evidence>
<dbReference type="GO" id="GO:0031505">
    <property type="term" value="P:fungal-type cell wall organization"/>
    <property type="evidence" value="ECO:0007669"/>
    <property type="project" value="TreeGrafter"/>
</dbReference>
<reference evidence="14" key="1">
    <citation type="journal article" date="2023" name="Mol. Phylogenet. Evol.">
        <title>Genome-scale phylogeny and comparative genomics of the fungal order Sordariales.</title>
        <authorList>
            <person name="Hensen N."/>
            <person name="Bonometti L."/>
            <person name="Westerberg I."/>
            <person name="Brannstrom I.O."/>
            <person name="Guillou S."/>
            <person name="Cros-Aarteil S."/>
            <person name="Calhoun S."/>
            <person name="Haridas S."/>
            <person name="Kuo A."/>
            <person name="Mondo S."/>
            <person name="Pangilinan J."/>
            <person name="Riley R."/>
            <person name="LaButti K."/>
            <person name="Andreopoulos B."/>
            <person name="Lipzen A."/>
            <person name="Chen C."/>
            <person name="Yan M."/>
            <person name="Daum C."/>
            <person name="Ng V."/>
            <person name="Clum A."/>
            <person name="Steindorff A."/>
            <person name="Ohm R.A."/>
            <person name="Martin F."/>
            <person name="Silar P."/>
            <person name="Natvig D.O."/>
            <person name="Lalanne C."/>
            <person name="Gautier V."/>
            <person name="Ament-Velasquez S.L."/>
            <person name="Kruys A."/>
            <person name="Hutchinson M.I."/>
            <person name="Powell A.J."/>
            <person name="Barry K."/>
            <person name="Miller A.N."/>
            <person name="Grigoriev I.V."/>
            <person name="Debuchy R."/>
            <person name="Gladieux P."/>
            <person name="Hiltunen Thoren M."/>
            <person name="Johannesson H."/>
        </authorList>
    </citation>
    <scope>NUCLEOTIDE SEQUENCE</scope>
    <source>
        <strain evidence="14">CBS 232.78</strain>
    </source>
</reference>
<dbReference type="PRINTS" id="PR00792">
    <property type="entry name" value="PEPSIN"/>
</dbReference>
<dbReference type="PROSITE" id="PS00141">
    <property type="entry name" value="ASP_PROTEASE"/>
    <property type="match status" value="1"/>
</dbReference>
<dbReference type="Proteomes" id="UP001285441">
    <property type="component" value="Unassembled WGS sequence"/>
</dbReference>
<feature type="transmembrane region" description="Helical" evidence="11">
    <location>
        <begin position="441"/>
        <end position="461"/>
    </location>
</feature>
<evidence type="ECO:0000256" key="1">
    <source>
        <dbReference type="ARBA" id="ARBA00007447"/>
    </source>
</evidence>
<evidence type="ECO:0000313" key="15">
    <source>
        <dbReference type="Proteomes" id="UP001285441"/>
    </source>
</evidence>
<dbReference type="AlphaFoldDB" id="A0AAE0K083"/>
<name>A0AAE0K083_9PEZI</name>
<dbReference type="InterPro" id="IPR001461">
    <property type="entry name" value="Aspartic_peptidase_A1"/>
</dbReference>
<evidence type="ECO:0000256" key="9">
    <source>
        <dbReference type="PIRSR" id="PIRSR601461-1"/>
    </source>
</evidence>
<keyword evidence="2 10" id="KW-0645">Protease</keyword>
<dbReference type="SUPFAM" id="SSF50630">
    <property type="entry name" value="Acid proteases"/>
    <property type="match status" value="1"/>
</dbReference>
<dbReference type="CDD" id="cd05474">
    <property type="entry name" value="SAP_like"/>
    <property type="match status" value="1"/>
</dbReference>
<keyword evidence="6 10" id="KW-0378">Hydrolase</keyword>
<evidence type="ECO:0000313" key="14">
    <source>
        <dbReference type="EMBL" id="KAK3367628.1"/>
    </source>
</evidence>
<dbReference type="PANTHER" id="PTHR47965">
    <property type="entry name" value="ASPARTYL PROTEASE-RELATED"/>
    <property type="match status" value="1"/>
</dbReference>
<dbReference type="InterPro" id="IPR021109">
    <property type="entry name" value="Peptidase_aspartic_dom_sf"/>
</dbReference>
<dbReference type="PROSITE" id="PS51767">
    <property type="entry name" value="PEPTIDASE_A1"/>
    <property type="match status" value="1"/>
</dbReference>
<feature type="active site" evidence="9">
    <location>
        <position position="271"/>
    </location>
</feature>
<keyword evidence="11" id="KW-0472">Membrane</keyword>
<accession>A0AAE0K083</accession>
<keyword evidence="4 12" id="KW-0732">Signal</keyword>
<evidence type="ECO:0000256" key="10">
    <source>
        <dbReference type="RuleBase" id="RU000454"/>
    </source>
</evidence>
<keyword evidence="11" id="KW-1133">Transmembrane helix</keyword>
<feature type="signal peptide" evidence="12">
    <location>
        <begin position="1"/>
        <end position="17"/>
    </location>
</feature>
<dbReference type="Pfam" id="PF00026">
    <property type="entry name" value="Asp"/>
    <property type="match status" value="1"/>
</dbReference>
<evidence type="ECO:0000256" key="2">
    <source>
        <dbReference type="ARBA" id="ARBA00022670"/>
    </source>
</evidence>
<dbReference type="InterPro" id="IPR001969">
    <property type="entry name" value="Aspartic_peptidase_AS"/>
</dbReference>
<keyword evidence="8" id="KW-0325">Glycoprotein</keyword>
<dbReference type="InterPro" id="IPR033876">
    <property type="entry name" value="SAP-like"/>
</dbReference>
<evidence type="ECO:0000259" key="13">
    <source>
        <dbReference type="PROSITE" id="PS51767"/>
    </source>
</evidence>
<feature type="active site" evidence="9">
    <location>
        <position position="73"/>
    </location>
</feature>
<dbReference type="EMBL" id="JAULSW010000011">
    <property type="protein sequence ID" value="KAK3367628.1"/>
    <property type="molecule type" value="Genomic_DNA"/>
</dbReference>
<feature type="domain" description="Peptidase A1" evidence="13">
    <location>
        <begin position="55"/>
        <end position="397"/>
    </location>
</feature>
<keyword evidence="15" id="KW-1185">Reference proteome</keyword>
<dbReference type="GO" id="GO:0006508">
    <property type="term" value="P:proteolysis"/>
    <property type="evidence" value="ECO:0007669"/>
    <property type="project" value="UniProtKB-KW"/>
</dbReference>
<dbReference type="GO" id="GO:0009277">
    <property type="term" value="C:fungal-type cell wall"/>
    <property type="evidence" value="ECO:0007669"/>
    <property type="project" value="TreeGrafter"/>
</dbReference>
<gene>
    <name evidence="14" type="ORF">B0H63DRAFT_489527</name>
</gene>
<dbReference type="GO" id="GO:0005576">
    <property type="term" value="C:extracellular region"/>
    <property type="evidence" value="ECO:0007669"/>
    <property type="project" value="TreeGrafter"/>
</dbReference>
<protein>
    <submittedName>
        <fullName evidence="14">Aspartic peptidase domain-containing protein</fullName>
    </submittedName>
</protein>
<comment type="similarity">
    <text evidence="1 10">Belongs to the peptidase A1 family.</text>
</comment>
<evidence type="ECO:0000256" key="5">
    <source>
        <dbReference type="ARBA" id="ARBA00022750"/>
    </source>
</evidence>
<reference evidence="14" key="2">
    <citation type="submission" date="2023-06" db="EMBL/GenBank/DDBJ databases">
        <authorList>
            <consortium name="Lawrence Berkeley National Laboratory"/>
            <person name="Haridas S."/>
            <person name="Hensen N."/>
            <person name="Bonometti L."/>
            <person name="Westerberg I."/>
            <person name="Brannstrom I.O."/>
            <person name="Guillou S."/>
            <person name="Cros-Aarteil S."/>
            <person name="Calhoun S."/>
            <person name="Kuo A."/>
            <person name="Mondo S."/>
            <person name="Pangilinan J."/>
            <person name="Riley R."/>
            <person name="LaButti K."/>
            <person name="Andreopoulos B."/>
            <person name="Lipzen A."/>
            <person name="Chen C."/>
            <person name="Yanf M."/>
            <person name="Daum C."/>
            <person name="Ng V."/>
            <person name="Clum A."/>
            <person name="Steindorff A."/>
            <person name="Ohm R."/>
            <person name="Martin F."/>
            <person name="Silar P."/>
            <person name="Natvig D."/>
            <person name="Lalanne C."/>
            <person name="Gautier V."/>
            <person name="Ament-velasquez S.L."/>
            <person name="Kruys A."/>
            <person name="Hutchinson M.I."/>
            <person name="Powell A.J."/>
            <person name="Barry K."/>
            <person name="Miller A.N."/>
            <person name="Grigoriev I.V."/>
            <person name="Debuchy R."/>
            <person name="Gladieux P."/>
            <person name="Thoren M.H."/>
            <person name="Johannesson H."/>
        </authorList>
    </citation>
    <scope>NUCLEOTIDE SEQUENCE</scope>
    <source>
        <strain evidence="14">CBS 232.78</strain>
    </source>
</reference>
<evidence type="ECO:0000256" key="4">
    <source>
        <dbReference type="ARBA" id="ARBA00022729"/>
    </source>
</evidence>
<proteinExistence type="inferred from homology"/>
<dbReference type="GO" id="GO:0004190">
    <property type="term" value="F:aspartic-type endopeptidase activity"/>
    <property type="evidence" value="ECO:0007669"/>
    <property type="project" value="UniProtKB-KW"/>
</dbReference>
<keyword evidence="7" id="KW-0865">Zymogen</keyword>
<dbReference type="PANTHER" id="PTHR47965:SF12">
    <property type="entry name" value="ASPARTIC PROTEINASE 3-RELATED"/>
    <property type="match status" value="1"/>
</dbReference>
<keyword evidence="11" id="KW-0812">Transmembrane</keyword>
<evidence type="ECO:0000256" key="3">
    <source>
        <dbReference type="ARBA" id="ARBA00022685"/>
    </source>
</evidence>
<keyword evidence="5 10" id="KW-0064">Aspartyl protease</keyword>
<keyword evidence="3" id="KW-0165">Cleavage on pair of basic residues</keyword>
<evidence type="ECO:0000256" key="6">
    <source>
        <dbReference type="ARBA" id="ARBA00022801"/>
    </source>
</evidence>
<evidence type="ECO:0000256" key="12">
    <source>
        <dbReference type="SAM" id="SignalP"/>
    </source>
</evidence>
<feature type="chain" id="PRO_5042159799" evidence="12">
    <location>
        <begin position="18"/>
        <end position="462"/>
    </location>
</feature>
<dbReference type="Gene3D" id="2.40.70.10">
    <property type="entry name" value="Acid Proteases"/>
    <property type="match status" value="2"/>
</dbReference>